<dbReference type="OrthoDB" id="2329176at2"/>
<accession>A0A6A8MF62</accession>
<sequence length="254" mass="28491">MTMKRRKILHYLLAGFLLLACLTLAACSTPNSSTVLRKAEKTKISNFQLQVDDRYYDKSGRPVAFYGTIRCQKQPFVLWTDLTQTGDQHVKMWVASRYAYVSLYKDQHQAWYKAKASQYTSASQFQKIVNDLNLLTLSAKSRGLFQVARHGKTGYVLTYSGKSKSLWRDINKSGGLATVSGDENVNGSKLTKINMQIYVNRQYQLTGFKIVAKYKTAGKSGQAKVTMSDVNSSKKLAIPKAVLENSVDVTQANK</sequence>
<dbReference type="Pfam" id="PF20316">
    <property type="entry name" value="DUF6612"/>
    <property type="match status" value="1"/>
</dbReference>
<dbReference type="Proteomes" id="UP000438120">
    <property type="component" value="Unassembled WGS sequence"/>
</dbReference>
<protein>
    <submittedName>
        <fullName evidence="2">Uncharacterized protein</fullName>
    </submittedName>
</protein>
<evidence type="ECO:0000256" key="1">
    <source>
        <dbReference type="SAM" id="SignalP"/>
    </source>
</evidence>
<evidence type="ECO:0000313" key="2">
    <source>
        <dbReference type="EMBL" id="MST87412.1"/>
    </source>
</evidence>
<dbReference type="InterPro" id="IPR046720">
    <property type="entry name" value="DUF6612"/>
</dbReference>
<proteinExistence type="predicted"/>
<feature type="signal peptide" evidence="1">
    <location>
        <begin position="1"/>
        <end position="25"/>
    </location>
</feature>
<evidence type="ECO:0000313" key="3">
    <source>
        <dbReference type="Proteomes" id="UP000438120"/>
    </source>
</evidence>
<organism evidence="2 3">
    <name type="scientific">Lactobacillus porci</name>
    <dbReference type="NCBI Taxonomy" id="2012477"/>
    <lineage>
        <taxon>Bacteria</taxon>
        <taxon>Bacillati</taxon>
        <taxon>Bacillota</taxon>
        <taxon>Bacilli</taxon>
        <taxon>Lactobacillales</taxon>
        <taxon>Lactobacillaceae</taxon>
        <taxon>Lactobacillus</taxon>
    </lineage>
</organism>
<comment type="caution">
    <text evidence="2">The sequence shown here is derived from an EMBL/GenBank/DDBJ whole genome shotgun (WGS) entry which is preliminary data.</text>
</comment>
<keyword evidence="3" id="KW-1185">Reference proteome</keyword>
<dbReference type="AlphaFoldDB" id="A0A6A8MF62"/>
<name>A0A6A8MF62_9LACO</name>
<reference evidence="2 3" key="1">
    <citation type="submission" date="2019-08" db="EMBL/GenBank/DDBJ databases">
        <title>In-depth cultivation of the pig gut microbiome towards novel bacterial diversity and tailored functional studies.</title>
        <authorList>
            <person name="Wylensek D."/>
            <person name="Hitch T.C.A."/>
            <person name="Clavel T."/>
        </authorList>
    </citation>
    <scope>NUCLEOTIDE SEQUENCE [LARGE SCALE GENOMIC DNA]</scope>
    <source>
        <strain evidence="2 3">Bifido-178-WT-2B</strain>
    </source>
</reference>
<keyword evidence="1" id="KW-0732">Signal</keyword>
<feature type="chain" id="PRO_5038777673" evidence="1">
    <location>
        <begin position="26"/>
        <end position="254"/>
    </location>
</feature>
<dbReference type="EMBL" id="VUMX01000018">
    <property type="protein sequence ID" value="MST87412.1"/>
    <property type="molecule type" value="Genomic_DNA"/>
</dbReference>
<gene>
    <name evidence="2" type="ORF">FYJ62_07140</name>
</gene>
<dbReference type="PROSITE" id="PS51257">
    <property type="entry name" value="PROKAR_LIPOPROTEIN"/>
    <property type="match status" value="1"/>
</dbReference>